<feature type="non-terminal residue" evidence="1">
    <location>
        <position position="1"/>
    </location>
</feature>
<dbReference type="Proteomes" id="UP000663870">
    <property type="component" value="Unassembled WGS sequence"/>
</dbReference>
<gene>
    <name evidence="2" type="ORF">JXQ802_LOCUS50993</name>
    <name evidence="1" type="ORF">PYM288_LOCUS34787</name>
</gene>
<keyword evidence="4" id="KW-1185">Reference proteome</keyword>
<dbReference type="AlphaFoldDB" id="A0A815L1Q2"/>
<dbReference type="Proteomes" id="UP000663854">
    <property type="component" value="Unassembled WGS sequence"/>
</dbReference>
<dbReference type="EMBL" id="CAJNOH010005526">
    <property type="protein sequence ID" value="CAF1400276.1"/>
    <property type="molecule type" value="Genomic_DNA"/>
</dbReference>
<accession>A0A815L1Q2</accession>
<evidence type="ECO:0000313" key="2">
    <source>
        <dbReference type="EMBL" id="CAF1624335.1"/>
    </source>
</evidence>
<proteinExistence type="predicted"/>
<evidence type="ECO:0000313" key="4">
    <source>
        <dbReference type="Proteomes" id="UP000663870"/>
    </source>
</evidence>
<name>A0A815L1Q2_9BILA</name>
<evidence type="ECO:0000313" key="3">
    <source>
        <dbReference type="Proteomes" id="UP000663854"/>
    </source>
</evidence>
<evidence type="ECO:0000313" key="1">
    <source>
        <dbReference type="EMBL" id="CAF1400276.1"/>
    </source>
</evidence>
<comment type="caution">
    <text evidence="1">The sequence shown here is derived from an EMBL/GenBank/DDBJ whole genome shotgun (WGS) entry which is preliminary data.</text>
</comment>
<sequence length="16" mass="1770">MEAKESSATILFQLCV</sequence>
<dbReference type="EMBL" id="CAJNOL010007031">
    <property type="protein sequence ID" value="CAF1624335.1"/>
    <property type="molecule type" value="Genomic_DNA"/>
</dbReference>
<protein>
    <submittedName>
        <fullName evidence="1">Uncharacterized protein</fullName>
    </submittedName>
</protein>
<reference evidence="1" key="1">
    <citation type="submission" date="2021-02" db="EMBL/GenBank/DDBJ databases">
        <authorList>
            <person name="Nowell W R."/>
        </authorList>
    </citation>
    <scope>NUCLEOTIDE SEQUENCE</scope>
</reference>
<organism evidence="1 3">
    <name type="scientific">Rotaria sordida</name>
    <dbReference type="NCBI Taxonomy" id="392033"/>
    <lineage>
        <taxon>Eukaryota</taxon>
        <taxon>Metazoa</taxon>
        <taxon>Spiralia</taxon>
        <taxon>Gnathifera</taxon>
        <taxon>Rotifera</taxon>
        <taxon>Eurotatoria</taxon>
        <taxon>Bdelloidea</taxon>
        <taxon>Philodinida</taxon>
        <taxon>Philodinidae</taxon>
        <taxon>Rotaria</taxon>
    </lineage>
</organism>